<dbReference type="Proteomes" id="UP000591071">
    <property type="component" value="Unassembled WGS sequence"/>
</dbReference>
<reference evidence="2 3" key="1">
    <citation type="submission" date="2020-04" db="EMBL/GenBank/DDBJ databases">
        <authorList>
            <person name="Hitch T.C.A."/>
            <person name="Wylensek D."/>
            <person name="Clavel T."/>
        </authorList>
    </citation>
    <scope>NUCLEOTIDE SEQUENCE [LARGE SCALE GENOMIC DNA]</scope>
    <source>
        <strain evidence="2 3">Oil-RF-744-FAT-WT-6-1</strain>
    </source>
</reference>
<dbReference type="AlphaFoldDB" id="A0A848BVY8"/>
<dbReference type="RefSeq" id="WP_059077079.1">
    <property type="nucleotide sequence ID" value="NZ_JABAFG010000001.1"/>
</dbReference>
<evidence type="ECO:0000313" key="2">
    <source>
        <dbReference type="EMBL" id="NME27119.1"/>
    </source>
</evidence>
<evidence type="ECO:0000313" key="3">
    <source>
        <dbReference type="Proteomes" id="UP000591071"/>
    </source>
</evidence>
<dbReference type="Pfam" id="PF14353">
    <property type="entry name" value="CpXC"/>
    <property type="match status" value="1"/>
</dbReference>
<sequence length="270" mass="31351">MDTIIIGSGGSHEIDLSLTCPACHGKGVFHTWDCINGTDDLAMRQRVLHDQSLFFYTCPHCQSAVHVEEKCLYFDKKKHFMVWHIPDLKMTVTSGEVEDFLGQNDFSGYDCRVALTWGEWREKIIEMESSFDDRLYELIKYGAYQLLKPEQKEKLPLEMYHFDYADDSYQPDQLALVFMEADQKGNGYVYPVNTKMLEVTHDVFLPVLQKLSPQAGKGVFERYGYSWAEHFMKYIIEAAKKPGMETYSQLVGFWIRTIGREIFQTELKGQ</sequence>
<feature type="domain" description="CpXC" evidence="1">
    <location>
        <begin position="18"/>
        <end position="140"/>
    </location>
</feature>
<dbReference type="InterPro" id="IPR025682">
    <property type="entry name" value="CpXC_dom"/>
</dbReference>
<protein>
    <recommendedName>
        <fullName evidence="1">CpXC domain-containing protein</fullName>
    </recommendedName>
</protein>
<name>A0A848BVY8_9FIRM</name>
<evidence type="ECO:0000259" key="1">
    <source>
        <dbReference type="Pfam" id="PF14353"/>
    </source>
</evidence>
<accession>A0A848BVY8</accession>
<proteinExistence type="predicted"/>
<gene>
    <name evidence="2" type="ORF">HF872_00555</name>
</gene>
<organism evidence="2 3">
    <name type="scientific">Megasphaera hexanoica</name>
    <dbReference type="NCBI Taxonomy" id="1675036"/>
    <lineage>
        <taxon>Bacteria</taxon>
        <taxon>Bacillati</taxon>
        <taxon>Bacillota</taxon>
        <taxon>Negativicutes</taxon>
        <taxon>Veillonellales</taxon>
        <taxon>Veillonellaceae</taxon>
        <taxon>Megasphaera</taxon>
    </lineage>
</organism>
<comment type="caution">
    <text evidence="2">The sequence shown here is derived from an EMBL/GenBank/DDBJ whole genome shotgun (WGS) entry which is preliminary data.</text>
</comment>
<dbReference type="EMBL" id="JABAFG010000001">
    <property type="protein sequence ID" value="NME27119.1"/>
    <property type="molecule type" value="Genomic_DNA"/>
</dbReference>